<dbReference type="PANTHER" id="PTHR35024">
    <property type="entry name" value="HYPOTHETICAL CYTOSOLIC PROTEIN"/>
    <property type="match status" value="1"/>
</dbReference>
<evidence type="ECO:0000256" key="1">
    <source>
        <dbReference type="ARBA" id="ARBA00044755"/>
    </source>
</evidence>
<gene>
    <name evidence="2" type="ORF">MUN53_03860</name>
</gene>
<sequence>MIGNKQKNEEQTSNGLHNVLVAGTTIKGNISTDTDFRLDGKVEGDIICQAKIVVGPKGCVNGNITSNNAEIHGNVTGSIHVSTKLVLKATATIQGDITAPNIEIEPNAVFNGKCTMDNTSRLPEKNSPKQK</sequence>
<dbReference type="InterPro" id="IPR007607">
    <property type="entry name" value="BacA/B"/>
</dbReference>
<dbReference type="EMBL" id="JAKZMM010000007">
    <property type="protein sequence ID" value="MCJ2379749.1"/>
    <property type="molecule type" value="Genomic_DNA"/>
</dbReference>
<comment type="similarity">
    <text evidence="1">Belongs to the bactofilin family.</text>
</comment>
<dbReference type="Pfam" id="PF04519">
    <property type="entry name" value="Bactofilin"/>
    <property type="match status" value="1"/>
</dbReference>
<evidence type="ECO:0000313" key="2">
    <source>
        <dbReference type="EMBL" id="MCJ2379749.1"/>
    </source>
</evidence>
<organism evidence="2 3">
    <name type="scientific">Parabacteroides faecalis</name>
    <dbReference type="NCBI Taxonomy" id="2924040"/>
    <lineage>
        <taxon>Bacteria</taxon>
        <taxon>Pseudomonadati</taxon>
        <taxon>Bacteroidota</taxon>
        <taxon>Bacteroidia</taxon>
        <taxon>Bacteroidales</taxon>
        <taxon>Tannerellaceae</taxon>
        <taxon>Parabacteroides</taxon>
    </lineage>
</organism>
<accession>A0ABT0BYD5</accession>
<dbReference type="PANTHER" id="PTHR35024:SF4">
    <property type="entry name" value="POLYMER-FORMING CYTOSKELETAL PROTEIN"/>
    <property type="match status" value="1"/>
</dbReference>
<dbReference type="RefSeq" id="WP_243323504.1">
    <property type="nucleotide sequence ID" value="NZ_JAKZMM010000007.1"/>
</dbReference>
<keyword evidence="3" id="KW-1185">Reference proteome</keyword>
<dbReference type="Proteomes" id="UP001165444">
    <property type="component" value="Unassembled WGS sequence"/>
</dbReference>
<evidence type="ECO:0000313" key="3">
    <source>
        <dbReference type="Proteomes" id="UP001165444"/>
    </source>
</evidence>
<reference evidence="2 3" key="1">
    <citation type="submission" date="2022-03" db="EMBL/GenBank/DDBJ databases">
        <title>Parabacteroides sp. nov. isolated from swine feces.</title>
        <authorList>
            <person name="Bak J.E."/>
        </authorList>
    </citation>
    <scope>NUCLEOTIDE SEQUENCE [LARGE SCALE GENOMIC DNA]</scope>
    <source>
        <strain evidence="2 3">AGMB00274</strain>
    </source>
</reference>
<name>A0ABT0BYD5_9BACT</name>
<comment type="caution">
    <text evidence="2">The sequence shown here is derived from an EMBL/GenBank/DDBJ whole genome shotgun (WGS) entry which is preliminary data.</text>
</comment>
<protein>
    <submittedName>
        <fullName evidence="2">Polymer-forming cytoskeletal protein</fullName>
    </submittedName>
</protein>
<proteinExistence type="inferred from homology"/>